<keyword evidence="1" id="KW-0808">Transferase</keyword>
<gene>
    <name evidence="1" type="ORF">SMC7_03450</name>
</gene>
<dbReference type="Pfam" id="PF13692">
    <property type="entry name" value="Glyco_trans_1_4"/>
    <property type="match status" value="1"/>
</dbReference>
<organism evidence="1 2">
    <name type="scientific">Candidatus Cryosericum terrychapinii</name>
    <dbReference type="NCBI Taxonomy" id="2290919"/>
    <lineage>
        <taxon>Bacteria</taxon>
        <taxon>Pseudomonadati</taxon>
        <taxon>Caldisericota/Cryosericota group</taxon>
        <taxon>Candidatus Cryosericota</taxon>
        <taxon>Candidatus Cryosericia</taxon>
        <taxon>Candidatus Cryosericales</taxon>
        <taxon>Candidatus Cryosericaceae</taxon>
        <taxon>Candidatus Cryosericum</taxon>
    </lineage>
</organism>
<dbReference type="PANTHER" id="PTHR12526">
    <property type="entry name" value="GLYCOSYLTRANSFERASE"/>
    <property type="match status" value="1"/>
</dbReference>
<comment type="caution">
    <text evidence="1">The sequence shown here is derived from an EMBL/GenBank/DDBJ whole genome shotgun (WGS) entry which is preliminary data.</text>
</comment>
<keyword evidence="2" id="KW-1185">Reference proteome</keyword>
<evidence type="ECO:0000313" key="2">
    <source>
        <dbReference type="Proteomes" id="UP000266328"/>
    </source>
</evidence>
<accession>A0A398CU73</accession>
<proteinExistence type="predicted"/>
<dbReference type="Gene3D" id="3.40.50.11010">
    <property type="match status" value="1"/>
</dbReference>
<sequence length="445" mass="49962">MVVERLRLRRHTLLPLEGQALAVRVGGTSCASGQPVHGQPSRLVGNSTCYVEPFRPRRCSRGRRVKALVLSTNNYHSFPSRKQRFARRLTERGYDVLYVEAPITWLALARPKQWWKLNAWRSGTHEQGDHMWTASPTPWLPCFKKYERVADHDSLTYYRYLQSLAGNWTTEAGIILTYLPFVPRALRLLGAPVVYDCVDDHSAYPGLLDKATVDRLEGQTADIASAVIATNETIAGKFSSHEDKVSLIQNGVDHELFAAPAMTWLDTLTTLPRQRRFLYVGAMREWFDVQALGAVAAAYPDCEIDCFGEALPAVRNELAVHANIVFKGTLSQAAIAQEAPHYDVALIPFLESPLTLGVDPLKFYEYVAAGLPVVSSTIHALGAFGEDMVRLSSTPQEFVAAVQDTIDTDSLELRRYRVQSSRRFDWSFRIAEFDRVLDTLAHHQS</sequence>
<dbReference type="AlphaFoldDB" id="A0A398CU73"/>
<protein>
    <submittedName>
        <fullName evidence="1">Glycosyltransferase</fullName>
    </submittedName>
</protein>
<dbReference type="SUPFAM" id="SSF53756">
    <property type="entry name" value="UDP-Glycosyltransferase/glycogen phosphorylase"/>
    <property type="match status" value="1"/>
</dbReference>
<name>A0A398CU73_9BACT</name>
<dbReference type="EMBL" id="QXIS01000020">
    <property type="protein sequence ID" value="RIE06202.1"/>
    <property type="molecule type" value="Genomic_DNA"/>
</dbReference>
<dbReference type="GO" id="GO:0016740">
    <property type="term" value="F:transferase activity"/>
    <property type="evidence" value="ECO:0007669"/>
    <property type="project" value="UniProtKB-KW"/>
</dbReference>
<dbReference type="Proteomes" id="UP000266328">
    <property type="component" value="Unassembled WGS sequence"/>
</dbReference>
<dbReference type="OrthoDB" id="9816564at2"/>
<dbReference type="Gene3D" id="3.40.50.2000">
    <property type="entry name" value="Glycogen Phosphorylase B"/>
    <property type="match status" value="1"/>
</dbReference>
<reference evidence="1 2" key="1">
    <citation type="submission" date="2018-09" db="EMBL/GenBank/DDBJ databases">
        <title>Discovery and Ecogenomic Context for Candidatus Cryosericales, a Global Caldiserica Order Active in Thawing Permafrost.</title>
        <authorList>
            <person name="Martinez M.A."/>
            <person name="Woodcroft B.J."/>
            <person name="Ignacio Espinoza J.C."/>
            <person name="Zayed A."/>
            <person name="Singleton C.M."/>
            <person name="Boyd J."/>
            <person name="Li Y.-F."/>
            <person name="Purvine S."/>
            <person name="Maughan H."/>
            <person name="Hodgkins S.B."/>
            <person name="Anderson D."/>
            <person name="Sederholm M."/>
            <person name="Temperton B."/>
            <person name="Saleska S.R."/>
            <person name="Tyson G.W."/>
            <person name="Rich V.I."/>
        </authorList>
    </citation>
    <scope>NUCLEOTIDE SEQUENCE [LARGE SCALE GENOMIC DNA]</scope>
    <source>
        <strain evidence="1 2">SMC7</strain>
    </source>
</reference>
<evidence type="ECO:0000313" key="1">
    <source>
        <dbReference type="EMBL" id="RIE06202.1"/>
    </source>
</evidence>